<evidence type="ECO:0000313" key="1">
    <source>
        <dbReference type="EMBL" id="KAK2105298.1"/>
    </source>
</evidence>
<comment type="caution">
    <text evidence="1">The sequence shown here is derived from an EMBL/GenBank/DDBJ whole genome shotgun (WGS) entry which is preliminary data.</text>
</comment>
<organism evidence="1 2">
    <name type="scientific">Saguinus oedipus</name>
    <name type="common">Cotton-top tamarin</name>
    <name type="synonym">Oedipomidas oedipus</name>
    <dbReference type="NCBI Taxonomy" id="9490"/>
    <lineage>
        <taxon>Eukaryota</taxon>
        <taxon>Metazoa</taxon>
        <taxon>Chordata</taxon>
        <taxon>Craniata</taxon>
        <taxon>Vertebrata</taxon>
        <taxon>Euteleostomi</taxon>
        <taxon>Mammalia</taxon>
        <taxon>Eutheria</taxon>
        <taxon>Euarchontoglires</taxon>
        <taxon>Primates</taxon>
        <taxon>Haplorrhini</taxon>
        <taxon>Platyrrhini</taxon>
        <taxon>Cebidae</taxon>
        <taxon>Callitrichinae</taxon>
        <taxon>Saguinus</taxon>
    </lineage>
</organism>
<accession>A0ABQ9V7F6</accession>
<proteinExistence type="predicted"/>
<sequence length="159" mass="17634">MVALILRLQVLGLGERSPKDSDIPWLLNVTFHSSCRITGLLVFWKGDITPETNLKVSSGVYSSSTKHTWHDLFPSSPPTLNNLNAAQEFCPSDASAQTWQLSTPVSPSSFWKVPQEAQSGRGLINFSFARSTSTLQAAETRVHLRETLMQPVPEQQLHC</sequence>
<dbReference type="Proteomes" id="UP001266305">
    <property type="component" value="Unassembled WGS sequence"/>
</dbReference>
<reference evidence="1 2" key="1">
    <citation type="submission" date="2023-05" db="EMBL/GenBank/DDBJ databases">
        <title>B98-5 Cell Line De Novo Hybrid Assembly: An Optical Mapping Approach.</title>
        <authorList>
            <person name="Kananen K."/>
            <person name="Auerbach J.A."/>
            <person name="Kautto E."/>
            <person name="Blachly J.S."/>
        </authorList>
    </citation>
    <scope>NUCLEOTIDE SEQUENCE [LARGE SCALE GENOMIC DNA]</scope>
    <source>
        <strain evidence="1">B95-8</strain>
        <tissue evidence="1">Cell line</tissue>
    </source>
</reference>
<name>A0ABQ9V7F6_SAGOE</name>
<protein>
    <submittedName>
        <fullName evidence="1">Uncharacterized protein</fullName>
    </submittedName>
</protein>
<evidence type="ECO:0000313" key="2">
    <source>
        <dbReference type="Proteomes" id="UP001266305"/>
    </source>
</evidence>
<keyword evidence="2" id="KW-1185">Reference proteome</keyword>
<dbReference type="EMBL" id="JASSZA010000007">
    <property type="protein sequence ID" value="KAK2105298.1"/>
    <property type="molecule type" value="Genomic_DNA"/>
</dbReference>
<gene>
    <name evidence="1" type="ORF">P7K49_014812</name>
</gene>